<organism evidence="1 2">
    <name type="scientific">Paenibacillus popilliae ATCC 14706</name>
    <dbReference type="NCBI Taxonomy" id="1212764"/>
    <lineage>
        <taxon>Bacteria</taxon>
        <taxon>Bacillati</taxon>
        <taxon>Bacillota</taxon>
        <taxon>Bacilli</taxon>
        <taxon>Bacillales</taxon>
        <taxon>Paenibacillaceae</taxon>
        <taxon>Paenibacillus</taxon>
    </lineage>
</organism>
<keyword evidence="2" id="KW-1185">Reference proteome</keyword>
<protein>
    <submittedName>
        <fullName evidence="1">Uncharacterized protein</fullName>
    </submittedName>
</protein>
<comment type="caution">
    <text evidence="1">The sequence shown here is derived from an EMBL/GenBank/DDBJ whole genome shotgun (WGS) entry which is preliminary data.</text>
</comment>
<accession>M9M2W2</accession>
<dbReference type="EMBL" id="BALG01000187">
    <property type="protein sequence ID" value="GAC43334.1"/>
    <property type="molecule type" value="Genomic_DNA"/>
</dbReference>
<feature type="non-terminal residue" evidence="1">
    <location>
        <position position="27"/>
    </location>
</feature>
<dbReference type="Proteomes" id="UP000029453">
    <property type="component" value="Unassembled WGS sequence"/>
</dbReference>
<evidence type="ECO:0000313" key="2">
    <source>
        <dbReference type="Proteomes" id="UP000029453"/>
    </source>
</evidence>
<proteinExistence type="predicted"/>
<reference evidence="1 2" key="1">
    <citation type="submission" date="2012-10" db="EMBL/GenBank/DDBJ databases">
        <title>Draft Genome Sequence of Paenibacillus popilliae ATCC 14706T.</title>
        <authorList>
            <person name="Iiyama K."/>
            <person name="Mori K."/>
            <person name="Mon H."/>
            <person name="Chieda Y."/>
            <person name="Lee J.M."/>
            <person name="Kusakabe T."/>
            <person name="Tashiro K."/>
            <person name="Asano S."/>
            <person name="Yasunaga-Aoki C."/>
            <person name="Shimizu S."/>
        </authorList>
    </citation>
    <scope>NUCLEOTIDE SEQUENCE [LARGE SCALE GENOMIC DNA]</scope>
    <source>
        <strain evidence="1 2">ATCC 14706</strain>
    </source>
</reference>
<gene>
    <name evidence="1" type="ORF">PPOP_2701</name>
</gene>
<sequence length="27" mass="3039">MTKNNDYWVKRALQRESESAAKGAALT</sequence>
<evidence type="ECO:0000313" key="1">
    <source>
        <dbReference type="EMBL" id="GAC43334.1"/>
    </source>
</evidence>
<dbReference type="AlphaFoldDB" id="M9M2W2"/>
<name>M9M2W2_PAEPP</name>